<evidence type="ECO:0000256" key="4">
    <source>
        <dbReference type="ARBA" id="ARBA00023033"/>
    </source>
</evidence>
<dbReference type="PANTHER" id="PTHR42847">
    <property type="entry name" value="ALKANESULFONATE MONOOXYGENASE"/>
    <property type="match status" value="1"/>
</dbReference>
<feature type="domain" description="Luciferase-like" evidence="5">
    <location>
        <begin position="22"/>
        <end position="232"/>
    </location>
</feature>
<dbReference type="PANTHER" id="PTHR42847:SF8">
    <property type="entry name" value="CONSERVED PROTEIN"/>
    <property type="match status" value="1"/>
</dbReference>
<dbReference type="InterPro" id="IPR050172">
    <property type="entry name" value="SsuD_RutA_monooxygenase"/>
</dbReference>
<dbReference type="EMBL" id="BAAAMR010000003">
    <property type="protein sequence ID" value="GAA2120815.1"/>
    <property type="molecule type" value="Genomic_DNA"/>
</dbReference>
<sequence length="289" mass="31314">MRLALHINDYSSLGPPARMAPALARVARTAEEAGFARLSLTDHVWQISMLGEQDEPMLEAYTTLGYLAGQTRSIELQTLVTAATYRPPGLLAKIVTTLDVLTGGRAWLGIGAGWNEQEATGLGLPFGALAERFAQLEETVQICDRMWGPGEDAYAGEHHRLASTLNSPQPLRRPRPGILIGGGGERRTLRLAARYADAFNVHGGTDAGQKADRLREHCAEIGRDPDEIERTAVLPNPAEAPADPDRLLEELRRLHGLGFTTVFTVVPDVGAITPLEAFAAKVIPEISTW</sequence>
<keyword evidence="3" id="KW-0560">Oxidoreductase</keyword>
<dbReference type="Gene3D" id="3.20.20.30">
    <property type="entry name" value="Luciferase-like domain"/>
    <property type="match status" value="1"/>
</dbReference>
<evidence type="ECO:0000313" key="6">
    <source>
        <dbReference type="EMBL" id="GAA2120815.1"/>
    </source>
</evidence>
<accession>A0ABN2Y1J1</accession>
<proteinExistence type="predicted"/>
<dbReference type="InterPro" id="IPR036661">
    <property type="entry name" value="Luciferase-like_sf"/>
</dbReference>
<keyword evidence="7" id="KW-1185">Reference proteome</keyword>
<dbReference type="NCBIfam" id="TIGR03560">
    <property type="entry name" value="F420_Rv1855c"/>
    <property type="match status" value="1"/>
</dbReference>
<keyword evidence="2" id="KW-0288">FMN</keyword>
<keyword evidence="1" id="KW-0285">Flavoprotein</keyword>
<comment type="caution">
    <text evidence="6">The sequence shown here is derived from an EMBL/GenBank/DDBJ whole genome shotgun (WGS) entry which is preliminary data.</text>
</comment>
<keyword evidence="4" id="KW-0503">Monooxygenase</keyword>
<dbReference type="InterPro" id="IPR019952">
    <property type="entry name" value="F420_OxRdatse_Rv1855c_pred"/>
</dbReference>
<evidence type="ECO:0000313" key="7">
    <source>
        <dbReference type="Proteomes" id="UP001501020"/>
    </source>
</evidence>
<dbReference type="InterPro" id="IPR011251">
    <property type="entry name" value="Luciferase-like_dom"/>
</dbReference>
<evidence type="ECO:0000256" key="2">
    <source>
        <dbReference type="ARBA" id="ARBA00022643"/>
    </source>
</evidence>
<organism evidence="6 7">
    <name type="scientific">Actinomadura napierensis</name>
    <dbReference type="NCBI Taxonomy" id="267854"/>
    <lineage>
        <taxon>Bacteria</taxon>
        <taxon>Bacillati</taxon>
        <taxon>Actinomycetota</taxon>
        <taxon>Actinomycetes</taxon>
        <taxon>Streptosporangiales</taxon>
        <taxon>Thermomonosporaceae</taxon>
        <taxon>Actinomadura</taxon>
    </lineage>
</organism>
<evidence type="ECO:0000256" key="3">
    <source>
        <dbReference type="ARBA" id="ARBA00023002"/>
    </source>
</evidence>
<evidence type="ECO:0000256" key="1">
    <source>
        <dbReference type="ARBA" id="ARBA00022630"/>
    </source>
</evidence>
<dbReference type="SUPFAM" id="SSF51679">
    <property type="entry name" value="Bacterial luciferase-like"/>
    <property type="match status" value="1"/>
</dbReference>
<dbReference type="Proteomes" id="UP001501020">
    <property type="component" value="Unassembled WGS sequence"/>
</dbReference>
<gene>
    <name evidence="6" type="ORF">GCM10009727_05840</name>
</gene>
<protein>
    <submittedName>
        <fullName evidence="6">LLM class F420-dependent oxidoreductase</fullName>
    </submittedName>
</protein>
<evidence type="ECO:0000259" key="5">
    <source>
        <dbReference type="Pfam" id="PF00296"/>
    </source>
</evidence>
<name>A0ABN2Y1J1_9ACTN</name>
<dbReference type="Pfam" id="PF00296">
    <property type="entry name" value="Bac_luciferase"/>
    <property type="match status" value="1"/>
</dbReference>
<dbReference type="RefSeq" id="WP_344261067.1">
    <property type="nucleotide sequence ID" value="NZ_BAAAMR010000003.1"/>
</dbReference>
<reference evidence="6 7" key="1">
    <citation type="journal article" date="2019" name="Int. J. Syst. Evol. Microbiol.">
        <title>The Global Catalogue of Microorganisms (GCM) 10K type strain sequencing project: providing services to taxonomists for standard genome sequencing and annotation.</title>
        <authorList>
            <consortium name="The Broad Institute Genomics Platform"/>
            <consortium name="The Broad Institute Genome Sequencing Center for Infectious Disease"/>
            <person name="Wu L."/>
            <person name="Ma J."/>
        </authorList>
    </citation>
    <scope>NUCLEOTIDE SEQUENCE [LARGE SCALE GENOMIC DNA]</scope>
    <source>
        <strain evidence="6 7">JCM 13850</strain>
    </source>
</reference>